<dbReference type="VEuPathDB" id="FungiDB:BDEG_23207"/>
<reference evidence="2 3" key="1">
    <citation type="submission" date="2006-10" db="EMBL/GenBank/DDBJ databases">
        <title>The Genome Sequence of Batrachochytrium dendrobatidis JEL423.</title>
        <authorList>
            <consortium name="The Broad Institute Genome Sequencing Platform"/>
            <person name="Birren B."/>
            <person name="Lander E."/>
            <person name="Galagan J."/>
            <person name="Cuomo C."/>
            <person name="Devon K."/>
            <person name="Jaffe D."/>
            <person name="Butler J."/>
            <person name="Alvarez P."/>
            <person name="Gnerre S."/>
            <person name="Grabherr M."/>
            <person name="Kleber M."/>
            <person name="Mauceli E."/>
            <person name="Brockman W."/>
            <person name="Young S."/>
            <person name="LaButti K."/>
            <person name="Sykes S."/>
            <person name="DeCaprio D."/>
            <person name="Crawford M."/>
            <person name="Koehrsen M."/>
            <person name="Engels R."/>
            <person name="Montgomery P."/>
            <person name="Pearson M."/>
            <person name="Howarth C."/>
            <person name="Larson L."/>
            <person name="White J."/>
            <person name="O'Leary S."/>
            <person name="Kodira C."/>
            <person name="Zeng Q."/>
            <person name="Yandava C."/>
            <person name="Alvarado L."/>
            <person name="Longcore J."/>
            <person name="James T."/>
        </authorList>
    </citation>
    <scope>NUCLEOTIDE SEQUENCE [LARGE SCALE GENOMIC DNA]</scope>
    <source>
        <strain evidence="2 3">JEL423</strain>
    </source>
</reference>
<dbReference type="EMBL" id="DS022303">
    <property type="protein sequence ID" value="OAJ39354.1"/>
    <property type="molecule type" value="Genomic_DNA"/>
</dbReference>
<dbReference type="OrthoDB" id="2125770at2759"/>
<protein>
    <recommendedName>
        <fullName evidence="4">Pericentriolar material 1 protein C-terminal domain-containing protein</fullName>
    </recommendedName>
</protein>
<feature type="region of interest" description="Disordered" evidence="1">
    <location>
        <begin position="589"/>
        <end position="615"/>
    </location>
</feature>
<dbReference type="Proteomes" id="UP000077115">
    <property type="component" value="Unassembled WGS sequence"/>
</dbReference>
<dbReference type="GO" id="GO:0036064">
    <property type="term" value="C:ciliary basal body"/>
    <property type="evidence" value="ECO:0007669"/>
    <property type="project" value="TreeGrafter"/>
</dbReference>
<dbReference type="AlphaFoldDB" id="A0A177WI44"/>
<dbReference type="GO" id="GO:0071539">
    <property type="term" value="P:protein localization to centrosome"/>
    <property type="evidence" value="ECO:0007669"/>
    <property type="project" value="InterPro"/>
</dbReference>
<dbReference type="STRING" id="403673.A0A177WI44"/>
<proteinExistence type="predicted"/>
<feature type="compositionally biased region" description="Polar residues" evidence="1">
    <location>
        <begin position="829"/>
        <end position="842"/>
    </location>
</feature>
<name>A0A177WI44_BATDL</name>
<organism evidence="2 3">
    <name type="scientific">Batrachochytrium dendrobatidis (strain JEL423)</name>
    <dbReference type="NCBI Taxonomy" id="403673"/>
    <lineage>
        <taxon>Eukaryota</taxon>
        <taxon>Fungi</taxon>
        <taxon>Fungi incertae sedis</taxon>
        <taxon>Chytridiomycota</taxon>
        <taxon>Chytridiomycota incertae sedis</taxon>
        <taxon>Chytridiomycetes</taxon>
        <taxon>Rhizophydiales</taxon>
        <taxon>Rhizophydiales incertae sedis</taxon>
        <taxon>Batrachochytrium</taxon>
    </lineage>
</organism>
<dbReference type="GO" id="GO:0034454">
    <property type="term" value="P:microtubule anchoring at centrosome"/>
    <property type="evidence" value="ECO:0007669"/>
    <property type="project" value="InterPro"/>
</dbReference>
<feature type="region of interest" description="Disordered" evidence="1">
    <location>
        <begin position="813"/>
        <end position="842"/>
    </location>
</feature>
<evidence type="ECO:0000313" key="2">
    <source>
        <dbReference type="EMBL" id="OAJ39354.1"/>
    </source>
</evidence>
<evidence type="ECO:0000256" key="1">
    <source>
        <dbReference type="SAM" id="MobiDB-lite"/>
    </source>
</evidence>
<gene>
    <name evidence="2" type="ORF">BDEG_23207</name>
</gene>
<sequence length="1017" mass="111819">MMMTGPFNSTITTDEFALKSSHNDSVANVIPKPHWNPRFASLSCPIAPDILLQSNSLVSEHSSQNTNLVDPNTVEDHAKNVWSDKQLEMYSSLTALTQELELLERRQMNLMNNNVLSDSNHASTNPLSLLKNENGAVQGLMDRLAAASVHDQLGPNILTQYSSNPVSTQGVPVCEEMSPNPCQSTDTTVLSIQQTSPDSVHQLCRHDSIDSIQTPLAANNLLKSAVSLAEPVSNNLNQMTTALGVDVDETNAEIQDGMNQINSQIMILEKARAYARNPTEIAQIDGMLEKLVTQAHELHTVEKSLAQYHKLLAEQQSLQALLSATENIQLLNANDSVFLSSNVMVTDMPDSLPKLPAKKLAHSLPLLKHNMNLESSKSIKKKPLGRASTKVAALQSISPLAHATSIANIDHCNASVSTKHSASVFDSNPIKSKTHGTLFKKTVASPSAPLTQIPIADIEPESYINMSIQSINDMTDVPSSANPATDSFVFESDHINRLFAQHKDEIYRRAADTISTHDASPYFLLSVFKTLSKLDSQYARERVMIALDEIVDQVQDIKTDSSISTKPTMKSVGSQQKKTQDANIKLKPNLPIHSNSLPPHSVSINQDQPKPLKPRLSDKSQLQQLIHQALQDHITQICNQAILSASTTAKSAVFTLPILEDLMIQTHSSIYSYVSMLHIKADGTTGEDAHSHAMKSVASQRSAVESVLGKFKGLSVEKYCHELSNTVSTLLNTMFDKELNGNNKDEVASQFCTQPSSESTSNVAWKAVRNASIPSNPTPSAPSLVLLKSDSEIDAECEIDDFYDDTYASRYNHETGSHPFDDVEHDSNGDQIESRSNPSDMYTSVNTGLATTDYDCEANLNYANDDCSELESDEDYEDEYDAECQLGFDVTDNNKSNSSITLPCTISINDETEMDREDERAADLLEERVELVKQQMEIDLALDDMIRKEHVAGTFTDLQSPQKIKSARHYINVDCNNPIDPNVIIVEGGKIQSKPNAMVDSVYTGYVCCLICDCTVR</sequence>
<dbReference type="GO" id="GO:1905515">
    <property type="term" value="P:non-motile cilium assembly"/>
    <property type="evidence" value="ECO:0007669"/>
    <property type="project" value="TreeGrafter"/>
</dbReference>
<dbReference type="PANTHER" id="PTHR14164:SF12">
    <property type="entry name" value="PERICENTRIOLAR MATERIAL 1 PROTEIN"/>
    <property type="match status" value="1"/>
</dbReference>
<dbReference type="InterPro" id="IPR024138">
    <property type="entry name" value="Pericentriolar_Pcm1"/>
</dbReference>
<feature type="compositionally biased region" description="Basic and acidic residues" evidence="1">
    <location>
        <begin position="813"/>
        <end position="828"/>
    </location>
</feature>
<dbReference type="PANTHER" id="PTHR14164">
    <property type="entry name" value="PERICENTRIOLAR MATERIAL 1-RELATED"/>
    <property type="match status" value="1"/>
</dbReference>
<reference evidence="2 3" key="2">
    <citation type="submission" date="2016-05" db="EMBL/GenBank/DDBJ databases">
        <title>Lineage-specific infection strategies underlie the spectrum of fungal disease in amphibians.</title>
        <authorList>
            <person name="Cuomo C.A."/>
            <person name="Farrer R.A."/>
            <person name="James T."/>
            <person name="Longcore J."/>
            <person name="Birren B."/>
        </authorList>
    </citation>
    <scope>NUCLEOTIDE SEQUENCE [LARGE SCALE GENOMIC DNA]</scope>
    <source>
        <strain evidence="2 3">JEL423</strain>
    </source>
</reference>
<accession>A0A177WI44</accession>
<feature type="compositionally biased region" description="Polar residues" evidence="1">
    <location>
        <begin position="592"/>
        <end position="608"/>
    </location>
</feature>
<evidence type="ECO:0000313" key="3">
    <source>
        <dbReference type="Proteomes" id="UP000077115"/>
    </source>
</evidence>
<evidence type="ECO:0008006" key="4">
    <source>
        <dbReference type="Google" id="ProtNLM"/>
    </source>
</evidence>